<evidence type="ECO:0000256" key="1">
    <source>
        <dbReference type="SAM" id="MobiDB-lite"/>
    </source>
</evidence>
<evidence type="ECO:0000259" key="2">
    <source>
        <dbReference type="Pfam" id="PF15644"/>
    </source>
</evidence>
<organism evidence="3 4">
    <name type="scientific">Mycobacterium phage Heffalump</name>
    <dbReference type="NCBI Taxonomy" id="1983575"/>
    <lineage>
        <taxon>Viruses</taxon>
        <taxon>Duplodnaviria</taxon>
        <taxon>Heunggongvirae</taxon>
        <taxon>Uroviricota</taxon>
        <taxon>Caudoviricetes</taxon>
        <taxon>Turbidovirus</taxon>
        <taxon>Turbidovirus heffalump</taxon>
    </lineage>
</organism>
<gene>
    <name evidence="3" type="primary">3</name>
    <name evidence="3" type="ORF">SEA_HEFFALUMP_3</name>
</gene>
<feature type="domain" description="Tox-PL" evidence="2">
    <location>
        <begin position="122"/>
        <end position="226"/>
    </location>
</feature>
<feature type="compositionally biased region" description="Basic and acidic residues" evidence="1">
    <location>
        <begin position="84"/>
        <end position="95"/>
    </location>
</feature>
<accession>A0A220NSA6</accession>
<dbReference type="Proteomes" id="UP000223575">
    <property type="component" value="Segment"/>
</dbReference>
<sequence length="339" mass="36991">MGKRGGSGGGPGTGRGSRARRGGAPTPGGGGSGGGGGGGGKGKGSASASTGGVKNPGGGGSGSGGGGSQLPTQPKPWPDNLLQKSDKRLDTDQRRADNIAAVNPRWNERNDDPNLDRQWNINCTRCAATVEMRARGYDVTALPKPENVNDNYTHMSSAKWVDEHGNPAQWDYLPGKRDSILDEINLRAAQWPEGARGLIRTSWEGGGGHIFNWEKRDGEIRFIDGQPNQWDTGPSWVNNASEWAHNTAIVRVDHLNPHEDLSKWVRNRTPEEINAPLRREVTAEMQRRGYKLGEPIRQVFLEGWDDIRSGRGYDPKKYADQPEFKAIYEAAVKWARRPI</sequence>
<feature type="compositionally biased region" description="Gly residues" evidence="1">
    <location>
        <begin position="54"/>
        <end position="68"/>
    </location>
</feature>
<dbReference type="KEGG" id="vg:64947721"/>
<dbReference type="GeneID" id="64947721"/>
<reference evidence="3 4" key="1">
    <citation type="submission" date="2017-04" db="EMBL/GenBank/DDBJ databases">
        <authorList>
            <person name="Gaylord E.A."/>
            <person name="Popp B."/>
            <person name="Rush R."/>
            <person name="Xu C."/>
            <person name="Russell D.A."/>
            <person name="Garlena R.A."/>
            <person name="Pope W.H."/>
            <person name="Jacobs-Sera D."/>
            <person name="Hatfull G.F."/>
        </authorList>
    </citation>
    <scope>NUCLEOTIDE SEQUENCE [LARGE SCALE GENOMIC DNA]</scope>
</reference>
<dbReference type="Pfam" id="PF15644">
    <property type="entry name" value="Gln_amidase"/>
    <property type="match status" value="1"/>
</dbReference>
<keyword evidence="4" id="KW-1185">Reference proteome</keyword>
<dbReference type="InterPro" id="IPR028908">
    <property type="entry name" value="Tox-PL_dom"/>
</dbReference>
<name>A0A220NSA6_9CAUD</name>
<evidence type="ECO:0000313" key="4">
    <source>
        <dbReference type="Proteomes" id="UP000223575"/>
    </source>
</evidence>
<dbReference type="EMBL" id="KY965065">
    <property type="protein sequence ID" value="ASJ79706.1"/>
    <property type="molecule type" value="Genomic_DNA"/>
</dbReference>
<feature type="compositionally biased region" description="Gly residues" evidence="1">
    <location>
        <begin position="1"/>
        <end position="15"/>
    </location>
</feature>
<proteinExistence type="predicted"/>
<dbReference type="RefSeq" id="YP_010063906.1">
    <property type="nucleotide sequence ID" value="NC_054811.1"/>
</dbReference>
<feature type="compositionally biased region" description="Gly residues" evidence="1">
    <location>
        <begin position="25"/>
        <end position="43"/>
    </location>
</feature>
<evidence type="ECO:0000313" key="3">
    <source>
        <dbReference type="EMBL" id="ASJ79706.1"/>
    </source>
</evidence>
<feature type="region of interest" description="Disordered" evidence="1">
    <location>
        <begin position="1"/>
        <end position="95"/>
    </location>
</feature>
<protein>
    <submittedName>
        <fullName evidence="3">VIP2-like toxin</fullName>
    </submittedName>
</protein>